<evidence type="ECO:0000259" key="3">
    <source>
        <dbReference type="SMART" id="SM00060"/>
    </source>
</evidence>
<dbReference type="InterPro" id="IPR035992">
    <property type="entry name" value="Ricin_B-like_lectins"/>
</dbReference>
<accession>A0A1K0FJF9</accession>
<dbReference type="Gene3D" id="2.80.10.50">
    <property type="match status" value="1"/>
</dbReference>
<keyword evidence="1" id="KW-0326">Glycosidase</keyword>
<keyword evidence="2" id="KW-0624">Polysaccharide degradation</keyword>
<sequence length="238" mass="24852">MTEPVAHAAGQAGRQAAVQAVLEVRESTSTSVRLIWSEAAPRSEYEVDVDGKTIARTTATRARLIGLRPDRKYQVTIRSTAGYAARALAQSAPAGRPAANSWFVLKNSLTGGAADLYAARTANGTPLTLGSADGGSQQQWKLVPAGNDSFSLQSRATGKCVVPLGGNPVAGAPLVQGDCAAAGSERWKLFATDHGFSLRTSGGDLTAGVGEQRFGTARLLVLQRPEQARHQSWTAVPG</sequence>
<dbReference type="SMART" id="SM00060">
    <property type="entry name" value="FN3"/>
    <property type="match status" value="1"/>
</dbReference>
<keyword evidence="2" id="KW-0119">Carbohydrate metabolism</keyword>
<gene>
    <name evidence="4" type="ORF">BG844_18410</name>
</gene>
<dbReference type="AlphaFoldDB" id="A0A1K0FJF9"/>
<dbReference type="GO" id="GO:0016798">
    <property type="term" value="F:hydrolase activity, acting on glycosyl bonds"/>
    <property type="evidence" value="ECO:0007669"/>
    <property type="project" value="UniProtKB-KW"/>
</dbReference>
<dbReference type="GO" id="GO:0000272">
    <property type="term" value="P:polysaccharide catabolic process"/>
    <property type="evidence" value="ECO:0007669"/>
    <property type="project" value="UniProtKB-KW"/>
</dbReference>
<keyword evidence="1" id="KW-0378">Hydrolase</keyword>
<evidence type="ECO:0000256" key="2">
    <source>
        <dbReference type="ARBA" id="ARBA00023326"/>
    </source>
</evidence>
<dbReference type="Proteomes" id="UP000182486">
    <property type="component" value="Unassembled WGS sequence"/>
</dbReference>
<keyword evidence="5" id="KW-1185">Reference proteome</keyword>
<dbReference type="Gene3D" id="2.60.40.10">
    <property type="entry name" value="Immunoglobulins"/>
    <property type="match status" value="1"/>
</dbReference>
<dbReference type="SUPFAM" id="SSF49265">
    <property type="entry name" value="Fibronectin type III"/>
    <property type="match status" value="1"/>
</dbReference>
<organism evidence="4 5">
    <name type="scientific">Couchioplanes caeruleus subsp. caeruleus</name>
    <dbReference type="NCBI Taxonomy" id="56427"/>
    <lineage>
        <taxon>Bacteria</taxon>
        <taxon>Bacillati</taxon>
        <taxon>Actinomycetota</taxon>
        <taxon>Actinomycetes</taxon>
        <taxon>Micromonosporales</taxon>
        <taxon>Micromonosporaceae</taxon>
        <taxon>Couchioplanes</taxon>
    </lineage>
</organism>
<dbReference type="CDD" id="cd00063">
    <property type="entry name" value="FN3"/>
    <property type="match status" value="1"/>
</dbReference>
<evidence type="ECO:0000256" key="1">
    <source>
        <dbReference type="ARBA" id="ARBA00023295"/>
    </source>
</evidence>
<feature type="domain" description="Fibronectin type-III" evidence="3">
    <location>
        <begin position="15"/>
        <end position="84"/>
    </location>
</feature>
<reference evidence="4 5" key="1">
    <citation type="submission" date="2016-09" db="EMBL/GenBank/DDBJ databases">
        <title>Couchioplanes caeruleus draft genome sequence.</title>
        <authorList>
            <person name="Sheehan J."/>
            <person name="Caffrey P."/>
        </authorList>
    </citation>
    <scope>NUCLEOTIDE SEQUENCE [LARGE SCALE GENOMIC DNA]</scope>
    <source>
        <strain evidence="4 5">DSM 43634</strain>
    </source>
</reference>
<comment type="caution">
    <text evidence="4">The sequence shown here is derived from an EMBL/GenBank/DDBJ whole genome shotgun (WGS) entry which is preliminary data.</text>
</comment>
<dbReference type="PROSITE" id="PS50231">
    <property type="entry name" value="RICIN_B_LECTIN"/>
    <property type="match status" value="1"/>
</dbReference>
<dbReference type="InterPro" id="IPR000772">
    <property type="entry name" value="Ricin_B_lectin"/>
</dbReference>
<dbReference type="InterPro" id="IPR003961">
    <property type="entry name" value="FN3_dom"/>
</dbReference>
<dbReference type="InterPro" id="IPR013783">
    <property type="entry name" value="Ig-like_fold"/>
</dbReference>
<name>A0A1K0FJF9_9ACTN</name>
<dbReference type="SUPFAM" id="SSF50370">
    <property type="entry name" value="Ricin B-like lectins"/>
    <property type="match status" value="1"/>
</dbReference>
<protein>
    <recommendedName>
        <fullName evidence="3">Fibronectin type-III domain-containing protein</fullName>
    </recommendedName>
</protein>
<dbReference type="Pfam" id="PF00041">
    <property type="entry name" value="fn3"/>
    <property type="match status" value="1"/>
</dbReference>
<dbReference type="EMBL" id="MEIA01000193">
    <property type="protein sequence ID" value="OJF12864.1"/>
    <property type="molecule type" value="Genomic_DNA"/>
</dbReference>
<dbReference type="CDD" id="cd00161">
    <property type="entry name" value="beta-trefoil_Ricin-like"/>
    <property type="match status" value="1"/>
</dbReference>
<evidence type="ECO:0000313" key="4">
    <source>
        <dbReference type="EMBL" id="OJF12864.1"/>
    </source>
</evidence>
<proteinExistence type="predicted"/>
<evidence type="ECO:0000313" key="5">
    <source>
        <dbReference type="Proteomes" id="UP000182486"/>
    </source>
</evidence>
<dbReference type="InterPro" id="IPR036116">
    <property type="entry name" value="FN3_sf"/>
</dbReference>
<dbReference type="Pfam" id="PF14200">
    <property type="entry name" value="RicinB_lectin_2"/>
    <property type="match status" value="1"/>
</dbReference>